<dbReference type="InterPro" id="IPR001977">
    <property type="entry name" value="Depp_CoAkinase"/>
</dbReference>
<comment type="subcellular location">
    <subcellularLocation>
        <location evidence="3">Cytoplasm</location>
    </subcellularLocation>
</comment>
<dbReference type="PANTHER" id="PTHR10695">
    <property type="entry name" value="DEPHOSPHO-COA KINASE-RELATED"/>
    <property type="match status" value="1"/>
</dbReference>
<reference evidence="5 6" key="1">
    <citation type="submission" date="2019-06" db="EMBL/GenBank/DDBJ databases">
        <title>Sequencing the genomes of 1000 actinobacteria strains.</title>
        <authorList>
            <person name="Klenk H.-P."/>
        </authorList>
    </citation>
    <scope>NUCLEOTIDE SEQUENCE [LARGE SCALE GENOMIC DNA]</scope>
    <source>
        <strain evidence="5 6">DSM 26477</strain>
    </source>
</reference>
<dbReference type="SUPFAM" id="SSF52540">
    <property type="entry name" value="P-loop containing nucleoside triphosphate hydrolases"/>
    <property type="match status" value="1"/>
</dbReference>
<dbReference type="EC" id="2.7.1.24" evidence="3 4"/>
<dbReference type="Proteomes" id="UP000317998">
    <property type="component" value="Unassembled WGS sequence"/>
</dbReference>
<dbReference type="Gene3D" id="3.40.50.300">
    <property type="entry name" value="P-loop containing nucleotide triphosphate hydrolases"/>
    <property type="match status" value="1"/>
</dbReference>
<dbReference type="PROSITE" id="PS51219">
    <property type="entry name" value="DPCK"/>
    <property type="match status" value="1"/>
</dbReference>
<keyword evidence="3" id="KW-0173">Coenzyme A biosynthesis</keyword>
<accession>A0A542YJ00</accession>
<comment type="caution">
    <text evidence="5">The sequence shown here is derived from an EMBL/GenBank/DDBJ whole genome shotgun (WGS) entry which is preliminary data.</text>
</comment>
<keyword evidence="3 5" id="KW-0418">Kinase</keyword>
<evidence type="ECO:0000256" key="2">
    <source>
        <dbReference type="ARBA" id="ARBA00022840"/>
    </source>
</evidence>
<dbReference type="UniPathway" id="UPA00241">
    <property type="reaction ID" value="UER00356"/>
</dbReference>
<evidence type="ECO:0000256" key="1">
    <source>
        <dbReference type="ARBA" id="ARBA00022741"/>
    </source>
</evidence>
<gene>
    <name evidence="3" type="primary">coaE</name>
    <name evidence="5" type="ORF">FB562_1092</name>
</gene>
<protein>
    <recommendedName>
        <fullName evidence="3 4">Dephospho-CoA kinase</fullName>
        <ecNumber evidence="3 4">2.7.1.24</ecNumber>
    </recommendedName>
    <alternativeName>
        <fullName evidence="3">Dephosphocoenzyme A kinase</fullName>
    </alternativeName>
</protein>
<evidence type="ECO:0000256" key="4">
    <source>
        <dbReference type="NCBIfam" id="TIGR00152"/>
    </source>
</evidence>
<keyword evidence="1 3" id="KW-0547">Nucleotide-binding</keyword>
<proteinExistence type="inferred from homology"/>
<dbReference type="InterPro" id="IPR027417">
    <property type="entry name" value="P-loop_NTPase"/>
</dbReference>
<keyword evidence="6" id="KW-1185">Reference proteome</keyword>
<sequence>MGRVLLIALTGGIASGKSLAAARLKELGAVHIDADALAREVVEPGTDGLAQIAEEFGPNVLQPDGSLDRAALGTIVFGDAERREKLNRITHPRVRELTKRRIADAAAADASAIVVYDVPLLVEGSGHRGLGFDSIVVVQADTQARIRRMVENRGMSEQEAIHRINSQATDAERLAVADVVLDNNGDVDSLIEQVDHLWALLRAKEAQDAQEHLSD</sequence>
<dbReference type="NCBIfam" id="TIGR00152">
    <property type="entry name" value="dephospho-CoA kinase"/>
    <property type="match status" value="1"/>
</dbReference>
<dbReference type="GO" id="GO:0005737">
    <property type="term" value="C:cytoplasm"/>
    <property type="evidence" value="ECO:0007669"/>
    <property type="project" value="UniProtKB-SubCell"/>
</dbReference>
<dbReference type="HAMAP" id="MF_00376">
    <property type="entry name" value="Dephospho_CoA_kinase"/>
    <property type="match status" value="1"/>
</dbReference>
<keyword evidence="3" id="KW-0963">Cytoplasm</keyword>
<keyword evidence="2 3" id="KW-0067">ATP-binding</keyword>
<feature type="binding site" evidence="3">
    <location>
        <begin position="14"/>
        <end position="19"/>
    </location>
    <ligand>
        <name>ATP</name>
        <dbReference type="ChEBI" id="CHEBI:30616"/>
    </ligand>
</feature>
<evidence type="ECO:0000256" key="3">
    <source>
        <dbReference type="HAMAP-Rule" id="MF_00376"/>
    </source>
</evidence>
<dbReference type="CDD" id="cd02022">
    <property type="entry name" value="DPCK"/>
    <property type="match status" value="1"/>
</dbReference>
<organism evidence="5 6">
    <name type="scientific">Homoserinimonas aerilata</name>
    <dbReference type="NCBI Taxonomy" id="1162970"/>
    <lineage>
        <taxon>Bacteria</taxon>
        <taxon>Bacillati</taxon>
        <taxon>Actinomycetota</taxon>
        <taxon>Actinomycetes</taxon>
        <taxon>Micrococcales</taxon>
        <taxon>Microbacteriaceae</taxon>
        <taxon>Homoserinimonas</taxon>
    </lineage>
</organism>
<comment type="pathway">
    <text evidence="3">Cofactor biosynthesis; coenzyme A biosynthesis; CoA from (R)-pantothenate: step 5/5.</text>
</comment>
<dbReference type="Pfam" id="PF01121">
    <property type="entry name" value="CoaE"/>
    <property type="match status" value="1"/>
</dbReference>
<dbReference type="NCBIfam" id="NF002879">
    <property type="entry name" value="PRK03333.1"/>
    <property type="match status" value="1"/>
</dbReference>
<dbReference type="GO" id="GO:0015937">
    <property type="term" value="P:coenzyme A biosynthetic process"/>
    <property type="evidence" value="ECO:0007669"/>
    <property type="project" value="UniProtKB-UniRule"/>
</dbReference>
<comment type="catalytic activity">
    <reaction evidence="3">
        <text>3'-dephospho-CoA + ATP = ADP + CoA + H(+)</text>
        <dbReference type="Rhea" id="RHEA:18245"/>
        <dbReference type="ChEBI" id="CHEBI:15378"/>
        <dbReference type="ChEBI" id="CHEBI:30616"/>
        <dbReference type="ChEBI" id="CHEBI:57287"/>
        <dbReference type="ChEBI" id="CHEBI:57328"/>
        <dbReference type="ChEBI" id="CHEBI:456216"/>
        <dbReference type="EC" id="2.7.1.24"/>
    </reaction>
</comment>
<dbReference type="AlphaFoldDB" id="A0A542YJ00"/>
<comment type="similarity">
    <text evidence="3">Belongs to the CoaE family.</text>
</comment>
<dbReference type="PANTHER" id="PTHR10695:SF46">
    <property type="entry name" value="BIFUNCTIONAL COENZYME A SYNTHASE-RELATED"/>
    <property type="match status" value="1"/>
</dbReference>
<dbReference type="EMBL" id="VFOM01000001">
    <property type="protein sequence ID" value="TQL48011.1"/>
    <property type="molecule type" value="Genomic_DNA"/>
</dbReference>
<name>A0A542YJ00_9MICO</name>
<keyword evidence="3" id="KW-0808">Transferase</keyword>
<dbReference type="GO" id="GO:0004140">
    <property type="term" value="F:dephospho-CoA kinase activity"/>
    <property type="evidence" value="ECO:0007669"/>
    <property type="project" value="UniProtKB-UniRule"/>
</dbReference>
<evidence type="ECO:0000313" key="6">
    <source>
        <dbReference type="Proteomes" id="UP000317998"/>
    </source>
</evidence>
<evidence type="ECO:0000313" key="5">
    <source>
        <dbReference type="EMBL" id="TQL48011.1"/>
    </source>
</evidence>
<dbReference type="GO" id="GO:0005524">
    <property type="term" value="F:ATP binding"/>
    <property type="evidence" value="ECO:0007669"/>
    <property type="project" value="UniProtKB-UniRule"/>
</dbReference>
<comment type="function">
    <text evidence="3">Catalyzes the phosphorylation of the 3'-hydroxyl group of dephosphocoenzyme A to form coenzyme A.</text>
</comment>